<evidence type="ECO:0008006" key="3">
    <source>
        <dbReference type="Google" id="ProtNLM"/>
    </source>
</evidence>
<proteinExistence type="predicted"/>
<dbReference type="OrthoDB" id="2379842at2759"/>
<gene>
    <name evidence="1" type="ORF">LIPSTDRAFT_226966</name>
</gene>
<accession>A0A1E3QAJ7</accession>
<evidence type="ECO:0000313" key="1">
    <source>
        <dbReference type="EMBL" id="ODQ74691.1"/>
    </source>
</evidence>
<name>A0A1E3QAJ7_LIPST</name>
<keyword evidence="2" id="KW-1185">Reference proteome</keyword>
<organism evidence="1 2">
    <name type="scientific">Lipomyces starkeyi NRRL Y-11557</name>
    <dbReference type="NCBI Taxonomy" id="675824"/>
    <lineage>
        <taxon>Eukaryota</taxon>
        <taxon>Fungi</taxon>
        <taxon>Dikarya</taxon>
        <taxon>Ascomycota</taxon>
        <taxon>Saccharomycotina</taxon>
        <taxon>Lipomycetes</taxon>
        <taxon>Lipomycetales</taxon>
        <taxon>Lipomycetaceae</taxon>
        <taxon>Lipomyces</taxon>
    </lineage>
</organism>
<dbReference type="EMBL" id="KV454291">
    <property type="protein sequence ID" value="ODQ74691.1"/>
    <property type="molecule type" value="Genomic_DNA"/>
</dbReference>
<reference evidence="1 2" key="1">
    <citation type="journal article" date="2016" name="Proc. Natl. Acad. Sci. U.S.A.">
        <title>Comparative genomics of biotechnologically important yeasts.</title>
        <authorList>
            <person name="Riley R."/>
            <person name="Haridas S."/>
            <person name="Wolfe K.H."/>
            <person name="Lopes M.R."/>
            <person name="Hittinger C.T."/>
            <person name="Goeker M."/>
            <person name="Salamov A.A."/>
            <person name="Wisecaver J.H."/>
            <person name="Long T.M."/>
            <person name="Calvey C.H."/>
            <person name="Aerts A.L."/>
            <person name="Barry K.W."/>
            <person name="Choi C."/>
            <person name="Clum A."/>
            <person name="Coughlan A.Y."/>
            <person name="Deshpande S."/>
            <person name="Douglass A.P."/>
            <person name="Hanson S.J."/>
            <person name="Klenk H.-P."/>
            <person name="LaButti K.M."/>
            <person name="Lapidus A."/>
            <person name="Lindquist E.A."/>
            <person name="Lipzen A.M."/>
            <person name="Meier-Kolthoff J.P."/>
            <person name="Ohm R.A."/>
            <person name="Otillar R.P."/>
            <person name="Pangilinan J.L."/>
            <person name="Peng Y."/>
            <person name="Rokas A."/>
            <person name="Rosa C.A."/>
            <person name="Scheuner C."/>
            <person name="Sibirny A.A."/>
            <person name="Slot J.C."/>
            <person name="Stielow J.B."/>
            <person name="Sun H."/>
            <person name="Kurtzman C.P."/>
            <person name="Blackwell M."/>
            <person name="Grigoriev I.V."/>
            <person name="Jeffries T.W."/>
        </authorList>
    </citation>
    <scope>NUCLEOTIDE SEQUENCE [LARGE SCALE GENOMIC DNA]</scope>
    <source>
        <strain evidence="1 2">NRRL Y-11557</strain>
    </source>
</reference>
<dbReference type="AlphaFoldDB" id="A0A1E3QAJ7"/>
<dbReference type="Proteomes" id="UP000094385">
    <property type="component" value="Unassembled WGS sequence"/>
</dbReference>
<evidence type="ECO:0000313" key="2">
    <source>
        <dbReference type="Proteomes" id="UP000094385"/>
    </source>
</evidence>
<protein>
    <recommendedName>
        <fullName evidence="3">Protein FAR1-RELATED SEQUENCE</fullName>
    </recommendedName>
</protein>
<sequence length="241" mass="27858">MAHRAKHTEKLSKHFDTLAAFDEFMKCIQQITRWMNLTEQEKALETLQDKFPSETVSYFLNQWWREGQCERWTEYHISRYANFGMNTTSRVEGSHAALKCSLSSSSGTLYAAGQRISYRDAERSTQHSIVGATENLFVRVDIRNQLETSMLYTRISRSALELVYTEVLKKVHNQEEDGMTDKGSCTVRSRYLLPCFHQIQLGAPLDVTQIHPRCRVQVSLPVLEVTKKNLGTLYCHSSRIR</sequence>